<dbReference type="EMBL" id="JAOPHQ010006257">
    <property type="protein sequence ID" value="KAK0132636.1"/>
    <property type="molecule type" value="Genomic_DNA"/>
</dbReference>
<evidence type="ECO:0000259" key="4">
    <source>
        <dbReference type="PROSITE" id="PS50188"/>
    </source>
</evidence>
<evidence type="ECO:0000256" key="1">
    <source>
        <dbReference type="ARBA" id="ARBA00022723"/>
    </source>
</evidence>
<protein>
    <submittedName>
        <fullName evidence="5">Stonustoxin subunit beta</fullName>
    </submittedName>
</protein>
<dbReference type="InterPro" id="IPR003879">
    <property type="entry name" value="Butyrophylin_SPRY"/>
</dbReference>
<dbReference type="InterPro" id="IPR013320">
    <property type="entry name" value="ConA-like_dom_sf"/>
</dbReference>
<dbReference type="SUPFAM" id="SSF49899">
    <property type="entry name" value="Concanavalin A-like lectins/glucanases"/>
    <property type="match status" value="1"/>
</dbReference>
<evidence type="ECO:0000256" key="2">
    <source>
        <dbReference type="ARBA" id="ARBA00022771"/>
    </source>
</evidence>
<dbReference type="InterPro" id="IPR006574">
    <property type="entry name" value="PRY"/>
</dbReference>
<dbReference type="PRINTS" id="PR01407">
    <property type="entry name" value="BUTYPHLNCDUF"/>
</dbReference>
<comment type="caution">
    <text evidence="5">The sequence shown here is derived from an EMBL/GenBank/DDBJ whole genome shotgun (WGS) entry which is preliminary data.</text>
</comment>
<dbReference type="Gene3D" id="2.60.120.920">
    <property type="match status" value="1"/>
</dbReference>
<dbReference type="SMART" id="SM00589">
    <property type="entry name" value="PRY"/>
    <property type="match status" value="1"/>
</dbReference>
<organism evidence="5 6">
    <name type="scientific">Merluccius polli</name>
    <name type="common">Benguela hake</name>
    <name type="synonym">Merluccius cadenati</name>
    <dbReference type="NCBI Taxonomy" id="89951"/>
    <lineage>
        <taxon>Eukaryota</taxon>
        <taxon>Metazoa</taxon>
        <taxon>Chordata</taxon>
        <taxon>Craniata</taxon>
        <taxon>Vertebrata</taxon>
        <taxon>Euteleostomi</taxon>
        <taxon>Actinopterygii</taxon>
        <taxon>Neopterygii</taxon>
        <taxon>Teleostei</taxon>
        <taxon>Neoteleostei</taxon>
        <taxon>Acanthomorphata</taxon>
        <taxon>Zeiogadaria</taxon>
        <taxon>Gadariae</taxon>
        <taxon>Gadiformes</taxon>
        <taxon>Gadoidei</taxon>
        <taxon>Merlucciidae</taxon>
        <taxon>Merluccius</taxon>
    </lineage>
</organism>
<proteinExistence type="predicted"/>
<dbReference type="PROSITE" id="PS50188">
    <property type="entry name" value="B302_SPRY"/>
    <property type="match status" value="1"/>
</dbReference>
<dbReference type="PANTHER" id="PTHR25465:SF5">
    <property type="entry name" value="E3 UBIQUITIN_ISG15 LIGASE TRIM25-RELATED"/>
    <property type="match status" value="1"/>
</dbReference>
<keyword evidence="3" id="KW-0862">Zinc</keyword>
<keyword evidence="1" id="KW-0479">Metal-binding</keyword>
<reference evidence="5" key="1">
    <citation type="journal article" date="2023" name="Front. Mar. Sci.">
        <title>A new Merluccius polli reference genome to investigate the effects of global change in West African waters.</title>
        <authorList>
            <person name="Mateo J.L."/>
            <person name="Blanco-Fernandez C."/>
            <person name="Garcia-Vazquez E."/>
            <person name="Machado-Schiaffino G."/>
        </authorList>
    </citation>
    <scope>NUCLEOTIDE SEQUENCE</scope>
    <source>
        <strain evidence="5">C29</strain>
        <tissue evidence="5">Fin</tissue>
    </source>
</reference>
<dbReference type="AlphaFoldDB" id="A0AA47NNW6"/>
<evidence type="ECO:0000313" key="6">
    <source>
        <dbReference type="Proteomes" id="UP001174136"/>
    </source>
</evidence>
<gene>
    <name evidence="5" type="primary">STXB_49</name>
    <name evidence="5" type="ORF">N1851_032504</name>
</gene>
<dbReference type="InterPro" id="IPR001870">
    <property type="entry name" value="B30.2/SPRY"/>
</dbReference>
<name>A0AA47NNW6_MERPO</name>
<keyword evidence="2" id="KW-0863">Zinc-finger</keyword>
<dbReference type="GO" id="GO:0005737">
    <property type="term" value="C:cytoplasm"/>
    <property type="evidence" value="ECO:0007669"/>
    <property type="project" value="UniProtKB-ARBA"/>
</dbReference>
<accession>A0AA47NNW6</accession>
<dbReference type="InterPro" id="IPR043136">
    <property type="entry name" value="B30.2/SPRY_sf"/>
</dbReference>
<dbReference type="InterPro" id="IPR051051">
    <property type="entry name" value="E3_ubiq-ligase_TRIM/RNF"/>
</dbReference>
<dbReference type="PANTHER" id="PTHR25465">
    <property type="entry name" value="B-BOX DOMAIN CONTAINING"/>
    <property type="match status" value="1"/>
</dbReference>
<dbReference type="Proteomes" id="UP001174136">
    <property type="component" value="Unassembled WGS sequence"/>
</dbReference>
<dbReference type="Pfam" id="PF13765">
    <property type="entry name" value="PRY"/>
    <property type="match status" value="1"/>
</dbReference>
<keyword evidence="6" id="KW-1185">Reference proteome</keyword>
<evidence type="ECO:0000256" key="3">
    <source>
        <dbReference type="ARBA" id="ARBA00022833"/>
    </source>
</evidence>
<evidence type="ECO:0000313" key="5">
    <source>
        <dbReference type="EMBL" id="KAK0132636.1"/>
    </source>
</evidence>
<sequence>MAGGFKFPISGGIEIETCAFQTETRRSRDVDTGVAITRACELTLDPNTASRHLLLSSEDNRKVMMVREEQSYPDHLERFDFQYQVLCREGLTGHIYWEVEREGRVSTGVTYRGSPRVEGVVTAGLEGTTNPQIIVMMMVTLPVTTVVKQSYVSPPGSTRVGVYVDRPAGTLSFYRVSPDSLLKALAALDLNTRHVYVLYMRTIFNKRLALSWLKSEKNPENTAPALNVACTAPDWLLTARANCICPLTHPIDFEWGGAAMHYASVCCVGSVACVEKLRKF</sequence>
<feature type="domain" description="B30.2/SPRY" evidence="4">
    <location>
        <begin position="22"/>
        <end position="217"/>
    </location>
</feature>
<dbReference type="GO" id="GO:0008270">
    <property type="term" value="F:zinc ion binding"/>
    <property type="evidence" value="ECO:0007669"/>
    <property type="project" value="UniProtKB-KW"/>
</dbReference>